<gene>
    <name evidence="2" type="ORF">DLM86_20230</name>
</gene>
<proteinExistence type="predicted"/>
<dbReference type="OrthoDB" id="1645001at2"/>
<reference evidence="2 3" key="1">
    <citation type="submission" date="2018-05" db="EMBL/GenBank/DDBJ databases">
        <title>Paenibacillus flagellatus sp. nov., isolated from selenium mineral soil.</title>
        <authorList>
            <person name="Dai X."/>
        </authorList>
    </citation>
    <scope>NUCLEOTIDE SEQUENCE [LARGE SCALE GENOMIC DNA]</scope>
    <source>
        <strain evidence="2 3">DXL2</strain>
    </source>
</reference>
<dbReference type="PANTHER" id="PTHR34474:SF1">
    <property type="entry name" value="HEME-DEGRADING MONOOXYGENASE HMOA"/>
    <property type="match status" value="1"/>
</dbReference>
<organism evidence="2 3">
    <name type="scientific">Paenibacillus flagellatus</name>
    <dbReference type="NCBI Taxonomy" id="2211139"/>
    <lineage>
        <taxon>Bacteria</taxon>
        <taxon>Bacillati</taxon>
        <taxon>Bacillota</taxon>
        <taxon>Bacilli</taxon>
        <taxon>Bacillales</taxon>
        <taxon>Paenibacillaceae</taxon>
        <taxon>Paenibacillus</taxon>
    </lineage>
</organism>
<dbReference type="InterPro" id="IPR011008">
    <property type="entry name" value="Dimeric_a/b-barrel"/>
</dbReference>
<dbReference type="RefSeq" id="WP_110841876.1">
    <property type="nucleotide sequence ID" value="NZ_QJVJ01000009.1"/>
</dbReference>
<dbReference type="PANTHER" id="PTHR34474">
    <property type="entry name" value="SIGNAL TRANSDUCTION PROTEIN TRAP"/>
    <property type="match status" value="1"/>
</dbReference>
<dbReference type="GO" id="GO:0004497">
    <property type="term" value="F:monooxygenase activity"/>
    <property type="evidence" value="ECO:0007669"/>
    <property type="project" value="UniProtKB-KW"/>
</dbReference>
<dbReference type="EMBL" id="QJVJ01000009">
    <property type="protein sequence ID" value="PYI52506.1"/>
    <property type="molecule type" value="Genomic_DNA"/>
</dbReference>
<name>A0A2V5KTG9_9BACL</name>
<keyword evidence="2" id="KW-0503">Monooxygenase</keyword>
<feature type="domain" description="ABM" evidence="1">
    <location>
        <begin position="2"/>
        <end position="96"/>
    </location>
</feature>
<dbReference type="Proteomes" id="UP000247476">
    <property type="component" value="Unassembled WGS sequence"/>
</dbReference>
<sequence>MVIETLTIHVKEGFADQVVERFGRKGPVEEAPGFVDLSVLVKKARWGEEEVVVLIRWESEKHWKEWERSEPHLEGHRRERERGKPDFVLSSKSSVYDVKAVKTPS</sequence>
<evidence type="ECO:0000313" key="2">
    <source>
        <dbReference type="EMBL" id="PYI52506.1"/>
    </source>
</evidence>
<keyword evidence="3" id="KW-1185">Reference proteome</keyword>
<accession>A0A2V5KTG9</accession>
<dbReference type="PROSITE" id="PS51725">
    <property type="entry name" value="ABM"/>
    <property type="match status" value="1"/>
</dbReference>
<dbReference type="Pfam" id="PF03992">
    <property type="entry name" value="ABM"/>
    <property type="match status" value="1"/>
</dbReference>
<dbReference type="AlphaFoldDB" id="A0A2V5KTG9"/>
<evidence type="ECO:0000313" key="3">
    <source>
        <dbReference type="Proteomes" id="UP000247476"/>
    </source>
</evidence>
<keyword evidence="2" id="KW-0560">Oxidoreductase</keyword>
<dbReference type="SUPFAM" id="SSF54909">
    <property type="entry name" value="Dimeric alpha+beta barrel"/>
    <property type="match status" value="1"/>
</dbReference>
<evidence type="ECO:0000259" key="1">
    <source>
        <dbReference type="PROSITE" id="PS51725"/>
    </source>
</evidence>
<dbReference type="Gene3D" id="3.30.70.100">
    <property type="match status" value="1"/>
</dbReference>
<comment type="caution">
    <text evidence="2">The sequence shown here is derived from an EMBL/GenBank/DDBJ whole genome shotgun (WGS) entry which is preliminary data.</text>
</comment>
<protein>
    <submittedName>
        <fullName evidence="2">Antibiotic biosynthesis monooxygenase</fullName>
    </submittedName>
</protein>
<dbReference type="InterPro" id="IPR050404">
    <property type="entry name" value="Heme-degrading_MO"/>
</dbReference>
<dbReference type="InterPro" id="IPR007138">
    <property type="entry name" value="ABM_dom"/>
</dbReference>